<dbReference type="GO" id="GO:0006310">
    <property type="term" value="P:DNA recombination"/>
    <property type="evidence" value="ECO:0007669"/>
    <property type="project" value="UniProtKB-KW"/>
</dbReference>
<dbReference type="EMBL" id="ANIZ01004394">
    <property type="protein sequence ID" value="ETI30132.1"/>
    <property type="molecule type" value="Genomic_DNA"/>
</dbReference>
<dbReference type="AlphaFoldDB" id="V9DVT4"/>
<reference evidence="3 4" key="1">
    <citation type="submission" date="2013-11" db="EMBL/GenBank/DDBJ databases">
        <title>The Genome Sequence of Phytophthora parasitica P1569.</title>
        <authorList>
            <consortium name="The Broad Institute Genomics Platform"/>
            <person name="Russ C."/>
            <person name="Tyler B."/>
            <person name="Panabieres F."/>
            <person name="Shan W."/>
            <person name="Tripathy S."/>
            <person name="Grunwald N."/>
            <person name="Machado M."/>
            <person name="Johnson C.S."/>
            <person name="Arredondo F."/>
            <person name="Hong C."/>
            <person name="Coffey M."/>
            <person name="Young S.K."/>
            <person name="Zeng Q."/>
            <person name="Gargeya S."/>
            <person name="Fitzgerald M."/>
            <person name="Abouelleil A."/>
            <person name="Alvarado L."/>
            <person name="Chapman S.B."/>
            <person name="Gainer-Dewar J."/>
            <person name="Goldberg J."/>
            <person name="Griggs A."/>
            <person name="Gujja S."/>
            <person name="Hansen M."/>
            <person name="Howarth C."/>
            <person name="Imamovic A."/>
            <person name="Ireland A."/>
            <person name="Larimer J."/>
            <person name="McCowan C."/>
            <person name="Murphy C."/>
            <person name="Pearson M."/>
            <person name="Poon T.W."/>
            <person name="Priest M."/>
            <person name="Roberts A."/>
            <person name="Saif S."/>
            <person name="Shea T."/>
            <person name="Sykes S."/>
            <person name="Wortman J."/>
            <person name="Nusbaum C."/>
            <person name="Birren B."/>
        </authorList>
    </citation>
    <scope>NUCLEOTIDE SEQUENCE [LARGE SCALE GENOMIC DNA]</scope>
    <source>
        <strain evidence="3 4">P1569</strain>
    </source>
</reference>
<evidence type="ECO:0000256" key="1">
    <source>
        <dbReference type="ARBA" id="ARBA00023172"/>
    </source>
</evidence>
<organism evidence="3 4">
    <name type="scientific">Phytophthora nicotianae P1569</name>
    <dbReference type="NCBI Taxonomy" id="1317065"/>
    <lineage>
        <taxon>Eukaryota</taxon>
        <taxon>Sar</taxon>
        <taxon>Stramenopiles</taxon>
        <taxon>Oomycota</taxon>
        <taxon>Peronosporomycetes</taxon>
        <taxon>Peronosporales</taxon>
        <taxon>Peronosporaceae</taxon>
        <taxon>Phytophthora</taxon>
    </lineage>
</organism>
<dbReference type="Proteomes" id="UP000018721">
    <property type="component" value="Unassembled WGS sequence"/>
</dbReference>
<keyword evidence="4" id="KW-1185">Reference proteome</keyword>
<evidence type="ECO:0000313" key="4">
    <source>
        <dbReference type="Proteomes" id="UP000018721"/>
    </source>
</evidence>
<gene>
    <name evidence="3" type="ORF">F443_22743</name>
</gene>
<dbReference type="PANTHER" id="PTHR34605">
    <property type="entry name" value="PHAGE_INTEGRASE DOMAIN-CONTAINING PROTEIN"/>
    <property type="match status" value="1"/>
</dbReference>
<dbReference type="InterPro" id="IPR011010">
    <property type="entry name" value="DNA_brk_join_enz"/>
</dbReference>
<evidence type="ECO:0000313" key="3">
    <source>
        <dbReference type="EMBL" id="ETI30132.1"/>
    </source>
</evidence>
<keyword evidence="1" id="KW-0233">DNA recombination</keyword>
<accession>V9DVT4</accession>
<dbReference type="SUPFAM" id="SSF56349">
    <property type="entry name" value="DNA breaking-rejoining enzymes"/>
    <property type="match status" value="1"/>
</dbReference>
<comment type="caution">
    <text evidence="3">The sequence shown here is derived from an EMBL/GenBank/DDBJ whole genome shotgun (WGS) entry which is preliminary data.</text>
</comment>
<sequence length="233" mass="25544">MLKWMVSQIDYRNAKHRLFLLAALLGFFYLLRSSEYLAIKGGRHKYALEVRDVEVFDITGSPAVNFNAASRAVITLRGSKTDQQGRGSARHLTRSGRDRVCPVFAAALLLQLAQLNQLRPADPICSFNRSRMLKAEELSKTLKAVASGVGVDPQRISCHALHSGGASALIAGGADSTTIKLHERWKSNVFQRYTQYSQDVGVPLAAMMAGKSDLSPEVTSNTRHHGVHASTRV</sequence>
<dbReference type="InterPro" id="IPR052925">
    <property type="entry name" value="Phage_Integrase-like_Recomb"/>
</dbReference>
<dbReference type="Gene3D" id="1.10.443.10">
    <property type="entry name" value="Intergrase catalytic core"/>
    <property type="match status" value="1"/>
</dbReference>
<dbReference type="HOGENOM" id="CLU_073478_2_0_1"/>
<dbReference type="GO" id="GO:0015074">
    <property type="term" value="P:DNA integration"/>
    <property type="evidence" value="ECO:0007669"/>
    <property type="project" value="InterPro"/>
</dbReference>
<dbReference type="GO" id="GO:0003677">
    <property type="term" value="F:DNA binding"/>
    <property type="evidence" value="ECO:0007669"/>
    <property type="project" value="InterPro"/>
</dbReference>
<protein>
    <recommendedName>
        <fullName evidence="5">Tyr recombinase domain-containing protein</fullName>
    </recommendedName>
</protein>
<evidence type="ECO:0000256" key="2">
    <source>
        <dbReference type="SAM" id="MobiDB-lite"/>
    </source>
</evidence>
<feature type="region of interest" description="Disordered" evidence="2">
    <location>
        <begin position="214"/>
        <end position="233"/>
    </location>
</feature>
<dbReference type="PANTHER" id="PTHR34605:SF3">
    <property type="entry name" value="P CELL-TYPE AGGLUTINATION PROTEIN MAP4-LIKE-RELATED"/>
    <property type="match status" value="1"/>
</dbReference>
<dbReference type="OrthoDB" id="92990at2759"/>
<proteinExistence type="predicted"/>
<name>V9DVT4_PHYNI</name>
<evidence type="ECO:0008006" key="5">
    <source>
        <dbReference type="Google" id="ProtNLM"/>
    </source>
</evidence>
<dbReference type="InterPro" id="IPR013762">
    <property type="entry name" value="Integrase-like_cat_sf"/>
</dbReference>